<accession>E4Y7V0</accession>
<comment type="subcellular location">
    <subcellularLocation>
        <location evidence="1">Membrane</location>
        <topology evidence="1">Multi-pass membrane protein</topology>
    </subcellularLocation>
</comment>
<feature type="transmembrane region" description="Helical" evidence="6">
    <location>
        <begin position="44"/>
        <end position="63"/>
    </location>
</feature>
<protein>
    <recommendedName>
        <fullName evidence="7">ABC-2 type transporter transmembrane domain-containing protein</fullName>
    </recommendedName>
</protein>
<dbReference type="EMBL" id="FN654313">
    <property type="protein sequence ID" value="CBY31700.1"/>
    <property type="molecule type" value="Genomic_DNA"/>
</dbReference>
<dbReference type="Pfam" id="PF01061">
    <property type="entry name" value="ABC2_membrane"/>
    <property type="match status" value="1"/>
</dbReference>
<evidence type="ECO:0000259" key="7">
    <source>
        <dbReference type="Pfam" id="PF01061"/>
    </source>
</evidence>
<organism evidence="8">
    <name type="scientific">Oikopleura dioica</name>
    <name type="common">Tunicate</name>
    <dbReference type="NCBI Taxonomy" id="34765"/>
    <lineage>
        <taxon>Eukaryota</taxon>
        <taxon>Metazoa</taxon>
        <taxon>Chordata</taxon>
        <taxon>Tunicata</taxon>
        <taxon>Appendicularia</taxon>
        <taxon>Copelata</taxon>
        <taxon>Oikopleuridae</taxon>
        <taxon>Oikopleura</taxon>
    </lineage>
</organism>
<dbReference type="PANTHER" id="PTHR48041">
    <property type="entry name" value="ABC TRANSPORTER G FAMILY MEMBER 28"/>
    <property type="match status" value="1"/>
</dbReference>
<dbReference type="PANTHER" id="PTHR48041:SF78">
    <property type="entry name" value="ABC TRANSPORTER EXPRESSED IN TRACHEA, ISOFORM A"/>
    <property type="match status" value="1"/>
</dbReference>
<evidence type="ECO:0000256" key="2">
    <source>
        <dbReference type="ARBA" id="ARBA00022448"/>
    </source>
</evidence>
<evidence type="ECO:0000256" key="3">
    <source>
        <dbReference type="ARBA" id="ARBA00022692"/>
    </source>
</evidence>
<sequence>MTSQIQSPARIFVFSTIFILNSFIYASLGLLIGAVAPSVESSSFIGPLACIPVLLFAGFFVPVKNIVKYLRWISYTSYGFYSFDALVISIYGTFYQVPQREDLFCSANSTAALTNSTQQSSICSWPTCSVPNCASPLLVLQNREISSDDLTRDWIVLLVFYAFLRLLAFAAVKLKLILSSRIQKKIDEVFRRRRNFKYEIVNCPAQTTTPSFPFRVFNWFIITAIVREAERR</sequence>
<reference evidence="8" key="1">
    <citation type="journal article" date="2010" name="Science">
        <title>Plasticity of animal genome architecture unmasked by rapid evolution of a pelagic tunicate.</title>
        <authorList>
            <person name="Denoeud F."/>
            <person name="Henriet S."/>
            <person name="Mungpakdee S."/>
            <person name="Aury J.M."/>
            <person name="Da Silva C."/>
            <person name="Brinkmann H."/>
            <person name="Mikhaleva J."/>
            <person name="Olsen L.C."/>
            <person name="Jubin C."/>
            <person name="Canestro C."/>
            <person name="Bouquet J.M."/>
            <person name="Danks G."/>
            <person name="Poulain J."/>
            <person name="Campsteijn C."/>
            <person name="Adamski M."/>
            <person name="Cross I."/>
            <person name="Yadetie F."/>
            <person name="Muffato M."/>
            <person name="Louis A."/>
            <person name="Butcher S."/>
            <person name="Tsagkogeorga G."/>
            <person name="Konrad A."/>
            <person name="Singh S."/>
            <person name="Jensen M.F."/>
            <person name="Cong E.H."/>
            <person name="Eikeseth-Otteraa H."/>
            <person name="Noel B."/>
            <person name="Anthouard V."/>
            <person name="Porcel B.M."/>
            <person name="Kachouri-Lafond R."/>
            <person name="Nishino A."/>
            <person name="Ugolini M."/>
            <person name="Chourrout P."/>
            <person name="Nishida H."/>
            <person name="Aasland R."/>
            <person name="Huzurbazar S."/>
            <person name="Westhof E."/>
            <person name="Delsuc F."/>
            <person name="Lehrach H."/>
            <person name="Reinhardt R."/>
            <person name="Weissenbach J."/>
            <person name="Roy S.W."/>
            <person name="Artiguenave F."/>
            <person name="Postlethwait J.H."/>
            <person name="Manak J.R."/>
            <person name="Thompson E.M."/>
            <person name="Jaillon O."/>
            <person name="Du Pasquier L."/>
            <person name="Boudinot P."/>
            <person name="Liberles D.A."/>
            <person name="Volff J.N."/>
            <person name="Philippe H."/>
            <person name="Lenhard B."/>
            <person name="Roest Crollius H."/>
            <person name="Wincker P."/>
            <person name="Chourrout D."/>
        </authorList>
    </citation>
    <scope>NUCLEOTIDE SEQUENCE [LARGE SCALE GENOMIC DNA]</scope>
</reference>
<dbReference type="AlphaFoldDB" id="E4Y7V0"/>
<dbReference type="GO" id="GO:0005886">
    <property type="term" value="C:plasma membrane"/>
    <property type="evidence" value="ECO:0007669"/>
    <property type="project" value="TreeGrafter"/>
</dbReference>
<evidence type="ECO:0000256" key="1">
    <source>
        <dbReference type="ARBA" id="ARBA00004141"/>
    </source>
</evidence>
<feature type="transmembrane region" description="Helical" evidence="6">
    <location>
        <begin position="75"/>
        <end position="94"/>
    </location>
</feature>
<keyword evidence="4 6" id="KW-1133">Transmembrane helix</keyword>
<feature type="transmembrane region" description="Helical" evidence="6">
    <location>
        <begin position="12"/>
        <end position="32"/>
    </location>
</feature>
<proteinExistence type="predicted"/>
<evidence type="ECO:0000256" key="5">
    <source>
        <dbReference type="ARBA" id="ARBA00023136"/>
    </source>
</evidence>
<evidence type="ECO:0000256" key="4">
    <source>
        <dbReference type="ARBA" id="ARBA00022989"/>
    </source>
</evidence>
<keyword evidence="5 6" id="KW-0472">Membrane</keyword>
<feature type="transmembrane region" description="Helical" evidence="6">
    <location>
        <begin position="154"/>
        <end position="174"/>
    </location>
</feature>
<dbReference type="InterPro" id="IPR013525">
    <property type="entry name" value="ABC2_TM"/>
</dbReference>
<gene>
    <name evidence="8" type="ORF">GSOID_T00025618001</name>
</gene>
<keyword evidence="2" id="KW-0813">Transport</keyword>
<dbReference type="Proteomes" id="UP000011014">
    <property type="component" value="Unassembled WGS sequence"/>
</dbReference>
<dbReference type="InterPro" id="IPR050352">
    <property type="entry name" value="ABCG_transporters"/>
</dbReference>
<evidence type="ECO:0000256" key="6">
    <source>
        <dbReference type="SAM" id="Phobius"/>
    </source>
</evidence>
<dbReference type="GO" id="GO:0140359">
    <property type="term" value="F:ABC-type transporter activity"/>
    <property type="evidence" value="ECO:0007669"/>
    <property type="project" value="InterPro"/>
</dbReference>
<keyword evidence="3 6" id="KW-0812">Transmembrane</keyword>
<evidence type="ECO:0000313" key="8">
    <source>
        <dbReference type="EMBL" id="CBY31700.1"/>
    </source>
</evidence>
<name>E4Y7V0_OIKDI</name>
<feature type="domain" description="ABC-2 type transporter transmembrane" evidence="7">
    <location>
        <begin position="8"/>
        <end position="90"/>
    </location>
</feature>